<proteinExistence type="predicted"/>
<feature type="region of interest" description="Disordered" evidence="1">
    <location>
        <begin position="260"/>
        <end position="284"/>
    </location>
</feature>
<dbReference type="PANTHER" id="PTHR33993">
    <property type="entry name" value="GLYOXALASE-RELATED"/>
    <property type="match status" value="1"/>
</dbReference>
<dbReference type="AlphaFoldDB" id="A0A1T5E9N4"/>
<feature type="domain" description="VOC" evidence="2">
    <location>
        <begin position="145"/>
        <end position="263"/>
    </location>
</feature>
<dbReference type="EMBL" id="FUYP01000020">
    <property type="protein sequence ID" value="SKB80531.1"/>
    <property type="molecule type" value="Genomic_DNA"/>
</dbReference>
<evidence type="ECO:0000313" key="4">
    <source>
        <dbReference type="Proteomes" id="UP000190044"/>
    </source>
</evidence>
<dbReference type="Gene3D" id="3.10.180.10">
    <property type="entry name" value="2,3-Dihydroxybiphenyl 1,2-Dioxygenase, domain 1"/>
    <property type="match status" value="2"/>
</dbReference>
<dbReference type="PROSITE" id="PS51819">
    <property type="entry name" value="VOC"/>
    <property type="match status" value="2"/>
</dbReference>
<dbReference type="OrthoDB" id="9793039at2"/>
<dbReference type="CDD" id="cd07247">
    <property type="entry name" value="SgaA_N_like"/>
    <property type="match status" value="2"/>
</dbReference>
<accession>A0A1T5E9N4</accession>
<feature type="domain" description="VOC" evidence="2">
    <location>
        <begin position="7"/>
        <end position="127"/>
    </location>
</feature>
<dbReference type="InterPro" id="IPR037523">
    <property type="entry name" value="VOC_core"/>
</dbReference>
<evidence type="ECO:0000256" key="1">
    <source>
        <dbReference type="SAM" id="MobiDB-lite"/>
    </source>
</evidence>
<dbReference type="PANTHER" id="PTHR33993:SF14">
    <property type="entry name" value="GB|AAF24581.1"/>
    <property type="match status" value="1"/>
</dbReference>
<keyword evidence="4" id="KW-1185">Reference proteome</keyword>
<dbReference type="Proteomes" id="UP000190044">
    <property type="component" value="Unassembled WGS sequence"/>
</dbReference>
<gene>
    <name evidence="3" type="ORF">SAMN06295937_102019</name>
</gene>
<sequence>MTNPKGSFIWYELMTSDPDAAARFYGAVVGWTIATHADPAASGVDYRMIARSDGGNAGGVLGLSADMLAGGARPAWMGYLYTPDVDATIASITADGGAVHMLATDLPVGRIAMLSDPQGAAFYVMNPIPPAGMEDMDSDAFSPTEAQHVRWNELMTSDPEAAIAFYRKHFDWRQEGAFDMGEMGPYRFVQAGEVGIGAIMRLVPGAPASMWSYYIGVDDIDRAAAAVTANGGTTISEAMEIPGGEFAMNGRDPQGAAFGLVGPRHQAPFSPSPEGEGIARGERR</sequence>
<dbReference type="InterPro" id="IPR004360">
    <property type="entry name" value="Glyas_Fos-R_dOase_dom"/>
</dbReference>
<organism evidence="3 4">
    <name type="scientific">Sphingopyxis flava</name>
    <dbReference type="NCBI Taxonomy" id="1507287"/>
    <lineage>
        <taxon>Bacteria</taxon>
        <taxon>Pseudomonadati</taxon>
        <taxon>Pseudomonadota</taxon>
        <taxon>Alphaproteobacteria</taxon>
        <taxon>Sphingomonadales</taxon>
        <taxon>Sphingomonadaceae</taxon>
        <taxon>Sphingopyxis</taxon>
    </lineage>
</organism>
<dbReference type="InterPro" id="IPR052164">
    <property type="entry name" value="Anthracycline_SecMetBiosynth"/>
</dbReference>
<evidence type="ECO:0000313" key="3">
    <source>
        <dbReference type="EMBL" id="SKB80531.1"/>
    </source>
</evidence>
<evidence type="ECO:0000259" key="2">
    <source>
        <dbReference type="PROSITE" id="PS51819"/>
    </source>
</evidence>
<dbReference type="RefSeq" id="WP_079639470.1">
    <property type="nucleotide sequence ID" value="NZ_FUYP01000020.1"/>
</dbReference>
<dbReference type="SUPFAM" id="SSF54593">
    <property type="entry name" value="Glyoxalase/Bleomycin resistance protein/Dihydroxybiphenyl dioxygenase"/>
    <property type="match status" value="2"/>
</dbReference>
<dbReference type="InterPro" id="IPR029068">
    <property type="entry name" value="Glyas_Bleomycin-R_OHBP_Dase"/>
</dbReference>
<protein>
    <recommendedName>
        <fullName evidence="2">VOC domain-containing protein</fullName>
    </recommendedName>
</protein>
<dbReference type="Pfam" id="PF00903">
    <property type="entry name" value="Glyoxalase"/>
    <property type="match status" value="2"/>
</dbReference>
<reference evidence="4" key="1">
    <citation type="submission" date="2017-02" db="EMBL/GenBank/DDBJ databases">
        <authorList>
            <person name="Varghese N."/>
            <person name="Submissions S."/>
        </authorList>
    </citation>
    <scope>NUCLEOTIDE SEQUENCE [LARGE SCALE GENOMIC DNA]</scope>
    <source>
        <strain evidence="4">R11H</strain>
    </source>
</reference>
<name>A0A1T5E9N4_9SPHN</name>